<dbReference type="SMART" id="SM00448">
    <property type="entry name" value="REC"/>
    <property type="match status" value="1"/>
</dbReference>
<dbReference type="InterPro" id="IPR011006">
    <property type="entry name" value="CheY-like_superfamily"/>
</dbReference>
<keyword evidence="1" id="KW-0597">Phosphoprotein</keyword>
<feature type="domain" description="Response regulatory" evidence="2">
    <location>
        <begin position="8"/>
        <end position="122"/>
    </location>
</feature>
<dbReference type="SMART" id="SM01012">
    <property type="entry name" value="ANTAR"/>
    <property type="match status" value="1"/>
</dbReference>
<sequence length="196" mass="21892">MNEPVKLRALIVEDEGMTILLLQRALSAAGYEVVKAVADGEQAVRAAHELQPDFLMMDINMPRMNGIEAARLITDERPVPIIMLTAYSDETLVKEAISAGACAYLVKPVVIEQIAPAVRTALARFEVLEEVQRENTDLRDSLETRKLVERAKGILSERLALSESDAFRRLQKMSRDKSQTLKNTALEIVRANEIFT</sequence>
<dbReference type="SUPFAM" id="SSF52172">
    <property type="entry name" value="CheY-like"/>
    <property type="match status" value="1"/>
</dbReference>
<gene>
    <name evidence="4" type="ORF">HNQ39_002578</name>
</gene>
<dbReference type="GO" id="GO:0000160">
    <property type="term" value="P:phosphorelay signal transduction system"/>
    <property type="evidence" value="ECO:0007669"/>
    <property type="project" value="InterPro"/>
</dbReference>
<dbReference type="PANTHER" id="PTHR43228">
    <property type="entry name" value="TWO-COMPONENT RESPONSE REGULATOR"/>
    <property type="match status" value="1"/>
</dbReference>
<evidence type="ECO:0000313" key="4">
    <source>
        <dbReference type="EMBL" id="MBB6050787.1"/>
    </source>
</evidence>
<dbReference type="EMBL" id="JACHGW010000002">
    <property type="protein sequence ID" value="MBB6050787.1"/>
    <property type="molecule type" value="Genomic_DNA"/>
</dbReference>
<organism evidence="4 5">
    <name type="scientific">Armatimonas rosea</name>
    <dbReference type="NCBI Taxonomy" id="685828"/>
    <lineage>
        <taxon>Bacteria</taxon>
        <taxon>Bacillati</taxon>
        <taxon>Armatimonadota</taxon>
        <taxon>Armatimonadia</taxon>
        <taxon>Armatimonadales</taxon>
        <taxon>Armatimonadaceae</taxon>
        <taxon>Armatimonas</taxon>
    </lineage>
</organism>
<dbReference type="InterPro" id="IPR005561">
    <property type="entry name" value="ANTAR"/>
</dbReference>
<dbReference type="Pfam" id="PF00072">
    <property type="entry name" value="Response_reg"/>
    <property type="match status" value="1"/>
</dbReference>
<proteinExistence type="predicted"/>
<evidence type="ECO:0000259" key="3">
    <source>
        <dbReference type="PROSITE" id="PS50921"/>
    </source>
</evidence>
<dbReference type="Gene3D" id="3.40.50.2300">
    <property type="match status" value="1"/>
</dbReference>
<dbReference type="GO" id="GO:0003723">
    <property type="term" value="F:RNA binding"/>
    <property type="evidence" value="ECO:0007669"/>
    <property type="project" value="InterPro"/>
</dbReference>
<accession>A0A7W9SQ55</accession>
<dbReference type="InterPro" id="IPR001789">
    <property type="entry name" value="Sig_transdc_resp-reg_receiver"/>
</dbReference>
<dbReference type="AlphaFoldDB" id="A0A7W9SQ55"/>
<feature type="modified residue" description="4-aspartylphosphate" evidence="1">
    <location>
        <position position="58"/>
    </location>
</feature>
<comment type="caution">
    <text evidence="4">The sequence shown here is derived from an EMBL/GenBank/DDBJ whole genome shotgun (WGS) entry which is preliminary data.</text>
</comment>
<keyword evidence="5" id="KW-1185">Reference proteome</keyword>
<reference evidence="4 5" key="1">
    <citation type="submission" date="2020-08" db="EMBL/GenBank/DDBJ databases">
        <title>Genomic Encyclopedia of Type Strains, Phase IV (KMG-IV): sequencing the most valuable type-strain genomes for metagenomic binning, comparative biology and taxonomic classification.</title>
        <authorList>
            <person name="Goeker M."/>
        </authorList>
    </citation>
    <scope>NUCLEOTIDE SEQUENCE [LARGE SCALE GENOMIC DNA]</scope>
    <source>
        <strain evidence="4 5">DSM 23562</strain>
    </source>
</reference>
<dbReference type="InterPro" id="IPR052048">
    <property type="entry name" value="ST_Response_Regulator"/>
</dbReference>
<dbReference type="InterPro" id="IPR008327">
    <property type="entry name" value="Sig_transdc_resp-reg_antiterm"/>
</dbReference>
<name>A0A7W9SQ55_ARMRO</name>
<dbReference type="Pfam" id="PF03861">
    <property type="entry name" value="ANTAR"/>
    <property type="match status" value="1"/>
</dbReference>
<dbReference type="InterPro" id="IPR036388">
    <property type="entry name" value="WH-like_DNA-bd_sf"/>
</dbReference>
<evidence type="ECO:0000256" key="1">
    <source>
        <dbReference type="PROSITE-ProRule" id="PRU00169"/>
    </source>
</evidence>
<dbReference type="PANTHER" id="PTHR43228:SF1">
    <property type="entry name" value="TWO-COMPONENT RESPONSE REGULATOR ARR22"/>
    <property type="match status" value="1"/>
</dbReference>
<dbReference type="PROSITE" id="PS50921">
    <property type="entry name" value="ANTAR"/>
    <property type="match status" value="1"/>
</dbReference>
<protein>
    <submittedName>
        <fullName evidence="4">Response regulator NasT</fullName>
    </submittedName>
</protein>
<evidence type="ECO:0000313" key="5">
    <source>
        <dbReference type="Proteomes" id="UP000520814"/>
    </source>
</evidence>
<dbReference type="Gene3D" id="1.10.10.10">
    <property type="entry name" value="Winged helix-like DNA-binding domain superfamily/Winged helix DNA-binding domain"/>
    <property type="match status" value="1"/>
</dbReference>
<feature type="domain" description="ANTAR" evidence="3">
    <location>
        <begin position="128"/>
        <end position="189"/>
    </location>
</feature>
<dbReference type="PIRSF" id="PIRSF036382">
    <property type="entry name" value="RR_antiterm"/>
    <property type="match status" value="1"/>
</dbReference>
<dbReference type="Proteomes" id="UP000520814">
    <property type="component" value="Unassembled WGS sequence"/>
</dbReference>
<evidence type="ECO:0000259" key="2">
    <source>
        <dbReference type="PROSITE" id="PS50110"/>
    </source>
</evidence>
<dbReference type="PROSITE" id="PS50110">
    <property type="entry name" value="RESPONSE_REGULATORY"/>
    <property type="match status" value="1"/>
</dbReference>
<dbReference type="RefSeq" id="WP_184196381.1">
    <property type="nucleotide sequence ID" value="NZ_JACHGW010000002.1"/>
</dbReference>